<dbReference type="Pfam" id="PF02852">
    <property type="entry name" value="Pyr_redox_dim"/>
    <property type="match status" value="1"/>
</dbReference>
<evidence type="ECO:0000256" key="1">
    <source>
        <dbReference type="ARBA" id="ARBA00007532"/>
    </source>
</evidence>
<reference evidence="7" key="1">
    <citation type="submission" date="2018-12" db="EMBL/GenBank/DDBJ databases">
        <authorList>
            <person name="Will S."/>
            <person name="Neumann-Schaal M."/>
            <person name="Henke P."/>
        </authorList>
    </citation>
    <scope>NUCLEOTIDE SEQUENCE</scope>
    <source>
        <strain evidence="7">PCC 7102</strain>
    </source>
</reference>
<feature type="binding site" evidence="4">
    <location>
        <begin position="167"/>
        <end position="174"/>
    </location>
    <ligand>
        <name>NAD(+)</name>
        <dbReference type="ChEBI" id="CHEBI:57540"/>
    </ligand>
</feature>
<protein>
    <recommendedName>
        <fullName evidence="9">Mercuric reductase</fullName>
    </recommendedName>
</protein>
<dbReference type="PANTHER" id="PTHR43014">
    <property type="entry name" value="MERCURIC REDUCTASE"/>
    <property type="match status" value="1"/>
</dbReference>
<dbReference type="InterPro" id="IPR023753">
    <property type="entry name" value="FAD/NAD-binding_dom"/>
</dbReference>
<proteinExistence type="inferred from homology"/>
<evidence type="ECO:0000313" key="7">
    <source>
        <dbReference type="EMBL" id="RUT02425.1"/>
    </source>
</evidence>
<dbReference type="AlphaFoldDB" id="A0A433V8L0"/>
<keyword evidence="4" id="KW-0547">Nucleotide-binding</keyword>
<feature type="binding site" evidence="4">
    <location>
        <begin position="129"/>
        <end position="131"/>
    </location>
    <ligand>
        <name>FAD</name>
        <dbReference type="ChEBI" id="CHEBI:57692"/>
    </ligand>
</feature>
<comment type="caution">
    <text evidence="7">The sequence shown here is derived from an EMBL/GenBank/DDBJ whole genome shotgun (WGS) entry which is preliminary data.</text>
</comment>
<evidence type="ECO:0000313" key="8">
    <source>
        <dbReference type="Proteomes" id="UP000271624"/>
    </source>
</evidence>
<keyword evidence="2" id="KW-0285">Flavoprotein</keyword>
<dbReference type="GO" id="GO:0016491">
    <property type="term" value="F:oxidoreductase activity"/>
    <property type="evidence" value="ECO:0007669"/>
    <property type="project" value="InterPro"/>
</dbReference>
<dbReference type="SUPFAM" id="SSF55424">
    <property type="entry name" value="FAD/NAD-linked reductases, dimerisation (C-terminal) domain"/>
    <property type="match status" value="1"/>
</dbReference>
<dbReference type="InterPro" id="IPR016156">
    <property type="entry name" value="FAD/NAD-linked_Rdtase_dimer_sf"/>
</dbReference>
<dbReference type="EMBL" id="RSCL01000016">
    <property type="protein sequence ID" value="RUT02425.1"/>
    <property type="molecule type" value="Genomic_DNA"/>
</dbReference>
<gene>
    <name evidence="7" type="ORF">DSM106972_059030</name>
</gene>
<dbReference type="PRINTS" id="PR00368">
    <property type="entry name" value="FADPNR"/>
</dbReference>
<dbReference type="Proteomes" id="UP000271624">
    <property type="component" value="Unassembled WGS sequence"/>
</dbReference>
<feature type="domain" description="Pyridine nucleotide-disulphide oxidoreductase dimerisation" evidence="5">
    <location>
        <begin position="327"/>
        <end position="436"/>
    </location>
</feature>
<name>A0A433V8L0_9CYAN</name>
<evidence type="ECO:0000256" key="4">
    <source>
        <dbReference type="PIRSR" id="PIRSR000350-3"/>
    </source>
</evidence>
<dbReference type="OrthoDB" id="501518at2"/>
<reference evidence="7" key="2">
    <citation type="journal article" date="2019" name="Genome Biol. Evol.">
        <title>Day and night: Metabolic profiles and evolutionary relationships of six axenic non-marine cyanobacteria.</title>
        <authorList>
            <person name="Will S.E."/>
            <person name="Henke P."/>
            <person name="Boedeker C."/>
            <person name="Huang S."/>
            <person name="Brinkmann H."/>
            <person name="Rohde M."/>
            <person name="Jarek M."/>
            <person name="Friedl T."/>
            <person name="Seufert S."/>
            <person name="Schumacher M."/>
            <person name="Overmann J."/>
            <person name="Neumann-Schaal M."/>
            <person name="Petersen J."/>
        </authorList>
    </citation>
    <scope>NUCLEOTIDE SEQUENCE [LARGE SCALE GENOMIC DNA]</scope>
    <source>
        <strain evidence="7">PCC 7102</strain>
    </source>
</reference>
<evidence type="ECO:0000259" key="5">
    <source>
        <dbReference type="Pfam" id="PF02852"/>
    </source>
</evidence>
<sequence>MIEYDIVIIGGSLAGRYAAYGAIQLGAKVALVEPENSSELLYSSALNHIACEYRPIVSKMAPSESIDWETAMLWAFGVESQIGAENSLALIAAQGVDVIVGSGQFEQKPHLAFFVNNRLLVGRTYLLATGSHYLAPDIEGLHKTGFLTLGNISFSLEVAPNNWVILGGVPQSIELAQAASRLNCNVTLIVEGSKIISHVDSEVIQLLEAQLEASGVRVLKQTKVTQVLSIDGKKWLQAGDKAIETDEIIVATQTPNIESLNLAAVGVKWHKNGLLVNAKLQTTNNRIYACGDVIGGYTLTNLANYEANIALRNALFFPTRKVDYQYVPWGIATQPPLAHVGITEAQAQQLYNFDEIIVLRQYFKSLPLAQINDENTGVCKIITLKNGEILGASVFGLNAGELINLISLAINQKIKINNFHKIALAYPSVGEIILQAARNWNKIKLEKNNALQELLEDFFQFRRNWNL</sequence>
<evidence type="ECO:0000256" key="3">
    <source>
        <dbReference type="ARBA" id="ARBA00022827"/>
    </source>
</evidence>
<feature type="domain" description="FAD/NAD(P)-binding" evidence="6">
    <location>
        <begin position="4"/>
        <end position="305"/>
    </location>
</feature>
<organism evidence="7 8">
    <name type="scientific">Dulcicalothrix desertica PCC 7102</name>
    <dbReference type="NCBI Taxonomy" id="232991"/>
    <lineage>
        <taxon>Bacteria</taxon>
        <taxon>Bacillati</taxon>
        <taxon>Cyanobacteriota</taxon>
        <taxon>Cyanophyceae</taxon>
        <taxon>Nostocales</taxon>
        <taxon>Calotrichaceae</taxon>
        <taxon>Dulcicalothrix</taxon>
    </lineage>
</organism>
<dbReference type="PRINTS" id="PR00411">
    <property type="entry name" value="PNDRDTASEI"/>
</dbReference>
<keyword evidence="3 4" id="KW-0274">FAD</keyword>
<comment type="cofactor">
    <cofactor evidence="4">
        <name>FAD</name>
        <dbReference type="ChEBI" id="CHEBI:57692"/>
    </cofactor>
    <text evidence="4">Binds 1 FAD per subunit.</text>
</comment>
<dbReference type="InterPro" id="IPR001100">
    <property type="entry name" value="Pyr_nuc-diS_OxRdtase"/>
</dbReference>
<evidence type="ECO:0000259" key="6">
    <source>
        <dbReference type="Pfam" id="PF07992"/>
    </source>
</evidence>
<dbReference type="InterPro" id="IPR004099">
    <property type="entry name" value="Pyr_nucl-diS_OxRdtase_dimer"/>
</dbReference>
<dbReference type="RefSeq" id="WP_127084139.1">
    <property type="nucleotide sequence ID" value="NZ_RSCL01000016.1"/>
</dbReference>
<dbReference type="SUPFAM" id="SSF51905">
    <property type="entry name" value="FAD/NAD(P)-binding domain"/>
    <property type="match status" value="1"/>
</dbReference>
<keyword evidence="4" id="KW-0520">NAD</keyword>
<dbReference type="Gene3D" id="3.30.390.30">
    <property type="match status" value="1"/>
</dbReference>
<keyword evidence="8" id="KW-1185">Reference proteome</keyword>
<feature type="binding site" evidence="4">
    <location>
        <position position="292"/>
    </location>
    <ligand>
        <name>FAD</name>
        <dbReference type="ChEBI" id="CHEBI:57692"/>
    </ligand>
</feature>
<evidence type="ECO:0008006" key="9">
    <source>
        <dbReference type="Google" id="ProtNLM"/>
    </source>
</evidence>
<comment type="similarity">
    <text evidence="1">Belongs to the class-I pyridine nucleotide-disulfide oxidoreductase family.</text>
</comment>
<feature type="binding site" evidence="4">
    <location>
        <position position="103"/>
    </location>
    <ligand>
        <name>FAD</name>
        <dbReference type="ChEBI" id="CHEBI:57692"/>
    </ligand>
</feature>
<dbReference type="PIRSF" id="PIRSF000350">
    <property type="entry name" value="Mercury_reductase_MerA"/>
    <property type="match status" value="1"/>
</dbReference>
<dbReference type="GO" id="GO:0000166">
    <property type="term" value="F:nucleotide binding"/>
    <property type="evidence" value="ECO:0007669"/>
    <property type="project" value="UniProtKB-KW"/>
</dbReference>
<dbReference type="Gene3D" id="3.50.50.60">
    <property type="entry name" value="FAD/NAD(P)-binding domain"/>
    <property type="match status" value="2"/>
</dbReference>
<dbReference type="Pfam" id="PF07992">
    <property type="entry name" value="Pyr_redox_2"/>
    <property type="match status" value="1"/>
</dbReference>
<evidence type="ECO:0000256" key="2">
    <source>
        <dbReference type="ARBA" id="ARBA00022630"/>
    </source>
</evidence>
<accession>A0A433V8L0</accession>
<dbReference type="InterPro" id="IPR036188">
    <property type="entry name" value="FAD/NAD-bd_sf"/>
</dbReference>